<proteinExistence type="predicted"/>
<organism evidence="1 2">
    <name type="scientific">Aphanizomenon flos-aquae WA102</name>
    <dbReference type="NCBI Taxonomy" id="1710896"/>
    <lineage>
        <taxon>Bacteria</taxon>
        <taxon>Bacillati</taxon>
        <taxon>Cyanobacteriota</taxon>
        <taxon>Cyanophyceae</taxon>
        <taxon>Nostocales</taxon>
        <taxon>Aphanizomenonaceae</taxon>
        <taxon>Aphanizomenon</taxon>
    </lineage>
</organism>
<dbReference type="EMBL" id="LJOW01000002">
    <property type="protein sequence ID" value="OBQ45554.1"/>
    <property type="molecule type" value="Genomic_DNA"/>
</dbReference>
<dbReference type="Proteomes" id="UP000092093">
    <property type="component" value="Unassembled WGS sequence"/>
</dbReference>
<comment type="caution">
    <text evidence="1">The sequence shown here is derived from an EMBL/GenBank/DDBJ whole genome shotgun (WGS) entry which is preliminary data.</text>
</comment>
<reference evidence="1 2" key="1">
    <citation type="submission" date="2015-09" db="EMBL/GenBank/DDBJ databases">
        <title>Aphanizomenon flos-aquae WA102.</title>
        <authorList>
            <person name="Driscoll C."/>
        </authorList>
    </citation>
    <scope>NUCLEOTIDE SEQUENCE [LARGE SCALE GENOMIC DNA]</scope>
    <source>
        <strain evidence="1">WA102</strain>
    </source>
</reference>
<dbReference type="AlphaFoldDB" id="A0A1B7X867"/>
<evidence type="ECO:0000313" key="1">
    <source>
        <dbReference type="EMBL" id="OBQ45554.1"/>
    </source>
</evidence>
<evidence type="ECO:0000313" key="2">
    <source>
        <dbReference type="Proteomes" id="UP000092093"/>
    </source>
</evidence>
<sequence length="76" mass="8365">MSPHHFAAMYRNPSHRHDVDHDSIGFDKAMGAITGMLYSIVTLKAFFPSAPAPEINYNPVKDAAGGDSKYTQLPLF</sequence>
<name>A0A1B7X867_APHFL</name>
<accession>A0A1B7X867</accession>
<gene>
    <name evidence="1" type="ORF">AN484_00850</name>
</gene>
<protein>
    <submittedName>
        <fullName evidence="1">Uncharacterized protein</fullName>
    </submittedName>
</protein>